<name>A0A699ZJ77_HAELA</name>
<evidence type="ECO:0000313" key="2">
    <source>
        <dbReference type="EMBL" id="GFH22361.1"/>
    </source>
</evidence>
<evidence type="ECO:0000256" key="1">
    <source>
        <dbReference type="SAM" id="MobiDB-lite"/>
    </source>
</evidence>
<reference evidence="2 3" key="1">
    <citation type="submission" date="2020-02" db="EMBL/GenBank/DDBJ databases">
        <title>Draft genome sequence of Haematococcus lacustris strain NIES-144.</title>
        <authorList>
            <person name="Morimoto D."/>
            <person name="Nakagawa S."/>
            <person name="Yoshida T."/>
            <person name="Sawayama S."/>
        </authorList>
    </citation>
    <scope>NUCLEOTIDE SEQUENCE [LARGE SCALE GENOMIC DNA]</scope>
    <source>
        <strain evidence="2 3">NIES-144</strain>
    </source>
</reference>
<evidence type="ECO:0000313" key="3">
    <source>
        <dbReference type="Proteomes" id="UP000485058"/>
    </source>
</evidence>
<dbReference type="Proteomes" id="UP000485058">
    <property type="component" value="Unassembled WGS sequence"/>
</dbReference>
<proteinExistence type="predicted"/>
<sequence>MRSREGPATGGFSQQAEVARSTAFSDVTNVALRLCSGRSDVRSLASSVVGAVSNATAQAIATVGCSGLEEAARILATAIAQGARRHPKLWQSLWLAAWEQISPTCPFCMRSREGPATGGFSQQAEVARSTAFSDVTNVALRLCSGRSDVRSLASSVVGAVSNATAQAIATVGCSGLEEAARILATAIAQGLQSGFAAISNNCQQVVGDRDHVYAMYRPCACHAMGTPHRQNTVLYWFTISVFDCNEGSRLRAKAVSQPILTALTAVRDACRCPDNQYTQSSSAPVIASTAQSPSAPVIQTGTQVIQPVAAAASVIFFPPWNNWGYYRNNPVPTTLRLPHHDPGPCGSRNLSTASEGRWQQPSMTPGTSTPEPRAAGGYSTSLRLLTLNVQGHLTRGAGGQSTLD</sequence>
<feature type="region of interest" description="Disordered" evidence="1">
    <location>
        <begin position="337"/>
        <end position="377"/>
    </location>
</feature>
<organism evidence="2 3">
    <name type="scientific">Haematococcus lacustris</name>
    <name type="common">Green alga</name>
    <name type="synonym">Haematococcus pluvialis</name>
    <dbReference type="NCBI Taxonomy" id="44745"/>
    <lineage>
        <taxon>Eukaryota</taxon>
        <taxon>Viridiplantae</taxon>
        <taxon>Chlorophyta</taxon>
        <taxon>core chlorophytes</taxon>
        <taxon>Chlorophyceae</taxon>
        <taxon>CS clade</taxon>
        <taxon>Chlamydomonadales</taxon>
        <taxon>Haematococcaceae</taxon>
        <taxon>Haematococcus</taxon>
    </lineage>
</organism>
<dbReference type="AlphaFoldDB" id="A0A699ZJ77"/>
<accession>A0A699ZJ77</accession>
<protein>
    <submittedName>
        <fullName evidence="2">Uncharacterized protein</fullName>
    </submittedName>
</protein>
<keyword evidence="3" id="KW-1185">Reference proteome</keyword>
<dbReference type="EMBL" id="BLLF01002025">
    <property type="protein sequence ID" value="GFH22361.1"/>
    <property type="molecule type" value="Genomic_DNA"/>
</dbReference>
<gene>
    <name evidence="2" type="ORF">HaLaN_19817</name>
</gene>
<feature type="compositionally biased region" description="Polar residues" evidence="1">
    <location>
        <begin position="348"/>
        <end position="370"/>
    </location>
</feature>
<comment type="caution">
    <text evidence="2">The sequence shown here is derived from an EMBL/GenBank/DDBJ whole genome shotgun (WGS) entry which is preliminary data.</text>
</comment>